<dbReference type="Pfam" id="PF03747">
    <property type="entry name" value="ADP_ribosyl_GH"/>
    <property type="match status" value="1"/>
</dbReference>
<dbReference type="PANTHER" id="PTHR16222:SF24">
    <property type="entry name" value="ADP-RIBOSYLHYDROLASE ARH3"/>
    <property type="match status" value="1"/>
</dbReference>
<feature type="binding site" evidence="3">
    <location>
        <position position="308"/>
    </location>
    <ligand>
        <name>Mg(2+)</name>
        <dbReference type="ChEBI" id="CHEBI:18420"/>
        <label>1</label>
    </ligand>
</feature>
<protein>
    <submittedName>
        <fullName evidence="5">ADP-ribosylglycohydrolase family protein</fullName>
    </submittedName>
</protein>
<comment type="similarity">
    <text evidence="1">Belongs to the ADP-ribosylglycohydrolase family.</text>
</comment>
<proteinExistence type="inferred from homology"/>
<gene>
    <name evidence="5" type="ORF">FIC82_004160</name>
</gene>
<organism evidence="5 6">
    <name type="scientific">Cellulosimicrobium protaetiae</name>
    <dbReference type="NCBI Taxonomy" id="2587808"/>
    <lineage>
        <taxon>Bacteria</taxon>
        <taxon>Bacillati</taxon>
        <taxon>Actinomycetota</taxon>
        <taxon>Actinomycetes</taxon>
        <taxon>Micrococcales</taxon>
        <taxon>Promicromonosporaceae</taxon>
        <taxon>Cellulosimicrobium</taxon>
    </lineage>
</organism>
<dbReference type="PANTHER" id="PTHR16222">
    <property type="entry name" value="ADP-RIBOSYLGLYCOHYDROLASE"/>
    <property type="match status" value="1"/>
</dbReference>
<feature type="binding site" evidence="3">
    <location>
        <position position="83"/>
    </location>
    <ligand>
        <name>Mg(2+)</name>
        <dbReference type="ChEBI" id="CHEBI:18420"/>
        <label>1</label>
    </ligand>
</feature>
<dbReference type="AlphaFoldDB" id="A0A6M5UBP9"/>
<feature type="binding site" evidence="3">
    <location>
        <position position="82"/>
    </location>
    <ligand>
        <name>Mg(2+)</name>
        <dbReference type="ChEBI" id="CHEBI:18420"/>
        <label>1</label>
    </ligand>
</feature>
<accession>A0A6M5UBP9</accession>
<feature type="binding site" evidence="3">
    <location>
        <position position="306"/>
    </location>
    <ligand>
        <name>Mg(2+)</name>
        <dbReference type="ChEBI" id="CHEBI:18420"/>
        <label>1</label>
    </ligand>
</feature>
<evidence type="ECO:0000256" key="3">
    <source>
        <dbReference type="PIRSR" id="PIRSR605502-1"/>
    </source>
</evidence>
<dbReference type="InterPro" id="IPR005502">
    <property type="entry name" value="Ribosyl_crysJ1"/>
</dbReference>
<feature type="binding site" evidence="3">
    <location>
        <position position="309"/>
    </location>
    <ligand>
        <name>Mg(2+)</name>
        <dbReference type="ChEBI" id="CHEBI:18420"/>
        <label>1</label>
    </ligand>
</feature>
<keyword evidence="3" id="KW-0460">Magnesium</keyword>
<keyword evidence="3" id="KW-0479">Metal-binding</keyword>
<evidence type="ECO:0000256" key="4">
    <source>
        <dbReference type="SAM" id="MobiDB-lite"/>
    </source>
</evidence>
<dbReference type="KEGG" id="cprt:FIC82_004160"/>
<feature type="binding site" evidence="3">
    <location>
        <position position="81"/>
    </location>
    <ligand>
        <name>Mg(2+)</name>
        <dbReference type="ChEBI" id="CHEBI:18420"/>
        <label>1</label>
    </ligand>
</feature>
<comment type="cofactor">
    <cofactor evidence="3">
        <name>Mg(2+)</name>
        <dbReference type="ChEBI" id="CHEBI:18420"/>
    </cofactor>
    <text evidence="3">Binds 2 magnesium ions per subunit.</text>
</comment>
<dbReference type="EMBL" id="CP052757">
    <property type="protein sequence ID" value="QJW35514.1"/>
    <property type="molecule type" value="Genomic_DNA"/>
</dbReference>
<dbReference type="InterPro" id="IPR036705">
    <property type="entry name" value="Ribosyl_crysJ1_sf"/>
</dbReference>
<dbReference type="GO" id="GO:0046872">
    <property type="term" value="F:metal ion binding"/>
    <property type="evidence" value="ECO:0007669"/>
    <property type="project" value="UniProtKB-KW"/>
</dbReference>
<dbReference type="InterPro" id="IPR050792">
    <property type="entry name" value="ADP-ribosylglycohydrolase"/>
</dbReference>
<dbReference type="Proteomes" id="UP000451354">
    <property type="component" value="Chromosome"/>
</dbReference>
<evidence type="ECO:0000313" key="5">
    <source>
        <dbReference type="EMBL" id="QJW35514.1"/>
    </source>
</evidence>
<reference evidence="5 6" key="1">
    <citation type="journal article" date="2022" name="Int. J. Syst. Evol. Microbiol.">
        <title>Cellulosimicrobium protaetiae sp. nov., isolated from the gut of the larva of Protaetia brevitarsis seulensis.</title>
        <authorList>
            <person name="Le Han H."/>
            <person name="Nguyen T.T.H."/>
            <person name="Li Z."/>
            <person name="Shin N.R."/>
            <person name="Kim S.G."/>
        </authorList>
    </citation>
    <scope>NUCLEOTIDE SEQUENCE [LARGE SCALE GENOMIC DNA]</scope>
    <source>
        <strain evidence="5 6">BI34</strain>
    </source>
</reference>
<dbReference type="SUPFAM" id="SSF101478">
    <property type="entry name" value="ADP-ribosylglycohydrolase"/>
    <property type="match status" value="1"/>
</dbReference>
<keyword evidence="2" id="KW-0378">Hydrolase</keyword>
<dbReference type="Gene3D" id="1.10.4080.10">
    <property type="entry name" value="ADP-ribosylation/Crystallin J1"/>
    <property type="match status" value="1"/>
</dbReference>
<evidence type="ECO:0000256" key="1">
    <source>
        <dbReference type="ARBA" id="ARBA00010702"/>
    </source>
</evidence>
<feature type="region of interest" description="Disordered" evidence="4">
    <location>
        <begin position="1"/>
        <end position="21"/>
    </location>
</feature>
<evidence type="ECO:0000256" key="2">
    <source>
        <dbReference type="ARBA" id="ARBA00022801"/>
    </source>
</evidence>
<keyword evidence="6" id="KW-1185">Reference proteome</keyword>
<dbReference type="GO" id="GO:0016787">
    <property type="term" value="F:hydrolase activity"/>
    <property type="evidence" value="ECO:0007669"/>
    <property type="project" value="UniProtKB-KW"/>
</dbReference>
<sequence length="466" mass="48021">MPSSWHDRAVTTTPPPPAHGTFDPLDHSLLDRASGVLLAQAAGDALGVPYEFAQPPGPGQRDAVAVMRGGGLGPYAPGEWSDDTQMSVCVARVTAARDVLSPVPDAFGATPLDEVAAAFEAWRTGGATDVGTQTAAVLRDAAARRGPAATRLRDAARALHAATGRTAGNGALMRTGVVGLVALTDRDETARAARAVAEVTHTDPLAAESCVLWSEAVRVAVTEERLDVRAGLDLLDADAAARWSAWITDAELPRPAADLRQNGFTVTALQAAWHAIATTSGAEGPSFAHRNHVVAALQKAVGLGGDTDTVAAIAGSLLGARYGARSVPDEWASAVHGWPGIGVRVLTALARRTAQGGLARAGGLALPDGGTAPAQWCPVCGTRQRENPRYPRHVCAWCSAAVTDEAGRPVSLSNVDLGGGYQAHYLDGSPATGAVRGGRVWIGGVEHRARDARFGGIVVEPLADAP</sequence>
<evidence type="ECO:0000313" key="6">
    <source>
        <dbReference type="Proteomes" id="UP000451354"/>
    </source>
</evidence>
<name>A0A6M5UBP9_9MICO</name>